<feature type="compositionally biased region" description="Polar residues" evidence="6">
    <location>
        <begin position="1"/>
        <end position="12"/>
    </location>
</feature>
<dbReference type="EMBL" id="JBBBZM010000027">
    <property type="protein sequence ID" value="KAL0638036.1"/>
    <property type="molecule type" value="Genomic_DNA"/>
</dbReference>
<dbReference type="InterPro" id="IPR036259">
    <property type="entry name" value="MFS_trans_sf"/>
</dbReference>
<comment type="subcellular location">
    <subcellularLocation>
        <location evidence="1">Membrane</location>
        <topology evidence="1">Multi-pass membrane protein</topology>
    </subcellularLocation>
</comment>
<keyword evidence="3 7" id="KW-0812">Transmembrane</keyword>
<gene>
    <name evidence="9" type="ORF">Q9L58_002972</name>
</gene>
<dbReference type="InterPro" id="IPR011701">
    <property type="entry name" value="MFS"/>
</dbReference>
<feature type="transmembrane region" description="Helical" evidence="7">
    <location>
        <begin position="378"/>
        <end position="401"/>
    </location>
</feature>
<feature type="transmembrane region" description="Helical" evidence="7">
    <location>
        <begin position="446"/>
        <end position="467"/>
    </location>
</feature>
<organism evidence="9 10">
    <name type="scientific">Discina gigas</name>
    <dbReference type="NCBI Taxonomy" id="1032678"/>
    <lineage>
        <taxon>Eukaryota</taxon>
        <taxon>Fungi</taxon>
        <taxon>Dikarya</taxon>
        <taxon>Ascomycota</taxon>
        <taxon>Pezizomycotina</taxon>
        <taxon>Pezizomycetes</taxon>
        <taxon>Pezizales</taxon>
        <taxon>Discinaceae</taxon>
        <taxon>Discina</taxon>
    </lineage>
</organism>
<feature type="region of interest" description="Disordered" evidence="6">
    <location>
        <begin position="1"/>
        <end position="25"/>
    </location>
</feature>
<feature type="transmembrane region" description="Helical" evidence="7">
    <location>
        <begin position="205"/>
        <end position="228"/>
    </location>
</feature>
<evidence type="ECO:0000256" key="6">
    <source>
        <dbReference type="SAM" id="MobiDB-lite"/>
    </source>
</evidence>
<dbReference type="Gene3D" id="1.20.1250.20">
    <property type="entry name" value="MFS general substrate transporter like domains"/>
    <property type="match status" value="2"/>
</dbReference>
<proteinExistence type="predicted"/>
<evidence type="ECO:0000256" key="1">
    <source>
        <dbReference type="ARBA" id="ARBA00004141"/>
    </source>
</evidence>
<accession>A0ABR3GR18</accession>
<evidence type="ECO:0000256" key="5">
    <source>
        <dbReference type="ARBA" id="ARBA00023136"/>
    </source>
</evidence>
<feature type="transmembrane region" description="Helical" evidence="7">
    <location>
        <begin position="288"/>
        <end position="313"/>
    </location>
</feature>
<dbReference type="SUPFAM" id="SSF103473">
    <property type="entry name" value="MFS general substrate transporter"/>
    <property type="match status" value="1"/>
</dbReference>
<evidence type="ECO:0000313" key="10">
    <source>
        <dbReference type="Proteomes" id="UP001447188"/>
    </source>
</evidence>
<evidence type="ECO:0000256" key="4">
    <source>
        <dbReference type="ARBA" id="ARBA00022989"/>
    </source>
</evidence>
<keyword evidence="10" id="KW-1185">Reference proteome</keyword>
<evidence type="ECO:0000256" key="7">
    <source>
        <dbReference type="SAM" id="Phobius"/>
    </source>
</evidence>
<name>A0ABR3GR18_9PEZI</name>
<dbReference type="PROSITE" id="PS50850">
    <property type="entry name" value="MFS"/>
    <property type="match status" value="1"/>
</dbReference>
<feature type="transmembrane region" description="Helical" evidence="7">
    <location>
        <begin position="173"/>
        <end position="193"/>
    </location>
</feature>
<feature type="transmembrane region" description="Helical" evidence="7">
    <location>
        <begin position="84"/>
        <end position="105"/>
    </location>
</feature>
<keyword evidence="4 7" id="KW-1133">Transmembrane helix</keyword>
<evidence type="ECO:0000259" key="8">
    <source>
        <dbReference type="PROSITE" id="PS50850"/>
    </source>
</evidence>
<feature type="transmembrane region" description="Helical" evidence="7">
    <location>
        <begin position="413"/>
        <end position="434"/>
    </location>
</feature>
<keyword evidence="5 7" id="KW-0472">Membrane</keyword>
<dbReference type="InterPro" id="IPR020846">
    <property type="entry name" value="MFS_dom"/>
</dbReference>
<evidence type="ECO:0000256" key="2">
    <source>
        <dbReference type="ARBA" id="ARBA00022448"/>
    </source>
</evidence>
<feature type="transmembrane region" description="Helical" evidence="7">
    <location>
        <begin position="137"/>
        <end position="161"/>
    </location>
</feature>
<sequence length="525" mass="58161">MESTLPSTSASTAVADEGRIPPDPEMASQHDEIFTANLLRRVDIRLVPILSALYLLCFLCRQNIGNAKTYHMLTDLPLTTGEYQLALTVFFLAYSTFDIPCNILLKKLRPSVWLPLITFLSGVVTISMGVVKNADELIAVRFILGMSECGLFPGVAYVITMWYCKKEAQFRQALFFCAASMAGAFAGLLAVGLSKMDGLGDYEGWRWILIIEGLLTVLVALIAFLLVLDYPATSSFLSSSEKAFLLRRLEADEFGEEEETLSREEKEKIHAKIPKSKIFKAVFTDWHIYAHIFVFWGISCPLYSVALCLPSIVQELGYTSTQANLLTIPIYLTACLFSLTTAYFSDRTGKRALFIAVSYSIMFIGFLIAAVRPASVPGLAYAGVFIAACGIYPAFPGMITWASNNLASSGKRAIGMAFHIGMGSFGGAMGANFYRTRDAPGFRLGHCLNLGFVVLGGCGIMGIYWSYGRENEARERRCVELVEGLESRVKAEKSEEEELRRAFLVEKEESLAHEGDRSVWFRYTL</sequence>
<feature type="domain" description="Major facilitator superfamily (MFS) profile" evidence="8">
    <location>
        <begin position="46"/>
        <end position="474"/>
    </location>
</feature>
<evidence type="ECO:0000256" key="3">
    <source>
        <dbReference type="ARBA" id="ARBA00022692"/>
    </source>
</evidence>
<feature type="transmembrane region" description="Helical" evidence="7">
    <location>
        <begin position="112"/>
        <end position="131"/>
    </location>
</feature>
<evidence type="ECO:0000313" key="9">
    <source>
        <dbReference type="EMBL" id="KAL0638036.1"/>
    </source>
</evidence>
<feature type="compositionally biased region" description="Basic and acidic residues" evidence="6">
    <location>
        <begin position="16"/>
        <end position="25"/>
    </location>
</feature>
<keyword evidence="2" id="KW-0813">Transport</keyword>
<dbReference type="PANTHER" id="PTHR43791">
    <property type="entry name" value="PERMEASE-RELATED"/>
    <property type="match status" value="1"/>
</dbReference>
<comment type="caution">
    <text evidence="9">The sequence shown here is derived from an EMBL/GenBank/DDBJ whole genome shotgun (WGS) entry which is preliminary data.</text>
</comment>
<feature type="transmembrane region" description="Helical" evidence="7">
    <location>
        <begin position="325"/>
        <end position="345"/>
    </location>
</feature>
<dbReference type="Proteomes" id="UP001447188">
    <property type="component" value="Unassembled WGS sequence"/>
</dbReference>
<feature type="transmembrane region" description="Helical" evidence="7">
    <location>
        <begin position="46"/>
        <end position="64"/>
    </location>
</feature>
<protein>
    <recommendedName>
        <fullName evidence="8">Major facilitator superfamily (MFS) profile domain-containing protein</fullName>
    </recommendedName>
</protein>
<reference evidence="9 10" key="1">
    <citation type="submission" date="2024-02" db="EMBL/GenBank/DDBJ databases">
        <title>Discinaceae phylogenomics.</title>
        <authorList>
            <person name="Dirks A.C."/>
            <person name="James T.Y."/>
        </authorList>
    </citation>
    <scope>NUCLEOTIDE SEQUENCE [LARGE SCALE GENOMIC DNA]</scope>
    <source>
        <strain evidence="9 10">ACD0624</strain>
    </source>
</reference>
<feature type="transmembrane region" description="Helical" evidence="7">
    <location>
        <begin position="352"/>
        <end position="372"/>
    </location>
</feature>
<dbReference type="PANTHER" id="PTHR43791:SF18">
    <property type="entry name" value="NICOTINIC ACID TRANSPORTER TNA1, PUTATIVE (AFU_ORTHOLOGUE AFUA_3G03820)-RELATED"/>
    <property type="match status" value="1"/>
</dbReference>
<dbReference type="Pfam" id="PF07690">
    <property type="entry name" value="MFS_1"/>
    <property type="match status" value="1"/>
</dbReference>